<organism evidence="3 4">
    <name type="scientific">Tenggerimyces flavus</name>
    <dbReference type="NCBI Taxonomy" id="1708749"/>
    <lineage>
        <taxon>Bacteria</taxon>
        <taxon>Bacillati</taxon>
        <taxon>Actinomycetota</taxon>
        <taxon>Actinomycetes</taxon>
        <taxon>Propionibacteriales</taxon>
        <taxon>Nocardioidaceae</taxon>
        <taxon>Tenggerimyces</taxon>
    </lineage>
</organism>
<dbReference type="PANTHER" id="PTHR43669">
    <property type="entry name" value="5-KETO-D-GLUCONATE 5-REDUCTASE"/>
    <property type="match status" value="1"/>
</dbReference>
<name>A0ABV7YNY0_9ACTN</name>
<accession>A0ABV7YNY0</accession>
<dbReference type="RefSeq" id="WP_205120426.1">
    <property type="nucleotide sequence ID" value="NZ_JAFBCM010000001.1"/>
</dbReference>
<evidence type="ECO:0000256" key="1">
    <source>
        <dbReference type="ARBA" id="ARBA00006484"/>
    </source>
</evidence>
<evidence type="ECO:0000256" key="2">
    <source>
        <dbReference type="ARBA" id="ARBA00023002"/>
    </source>
</evidence>
<gene>
    <name evidence="3" type="ORF">ACFOUW_35115</name>
</gene>
<dbReference type="GO" id="GO:0016491">
    <property type="term" value="F:oxidoreductase activity"/>
    <property type="evidence" value="ECO:0007669"/>
    <property type="project" value="UniProtKB-KW"/>
</dbReference>
<dbReference type="PANTHER" id="PTHR43669:SF3">
    <property type="entry name" value="ALCOHOL DEHYDROGENASE, PUTATIVE (AFU_ORTHOLOGUE AFUA_3G03445)-RELATED"/>
    <property type="match status" value="1"/>
</dbReference>
<comment type="caution">
    <text evidence="3">The sequence shown here is derived from an EMBL/GenBank/DDBJ whole genome shotgun (WGS) entry which is preliminary data.</text>
</comment>
<dbReference type="Gene3D" id="3.40.50.720">
    <property type="entry name" value="NAD(P)-binding Rossmann-like Domain"/>
    <property type="match status" value="1"/>
</dbReference>
<dbReference type="SUPFAM" id="SSF51735">
    <property type="entry name" value="NAD(P)-binding Rossmann-fold domains"/>
    <property type="match status" value="1"/>
</dbReference>
<proteinExistence type="inferred from homology"/>
<dbReference type="InterPro" id="IPR036291">
    <property type="entry name" value="NAD(P)-bd_dom_sf"/>
</dbReference>
<protein>
    <submittedName>
        <fullName evidence="3">SDR family NAD(P)-dependent oxidoreductase</fullName>
        <ecNumber evidence="3">1.1.1.-</ecNumber>
    </submittedName>
</protein>
<dbReference type="PRINTS" id="PR00081">
    <property type="entry name" value="GDHRDH"/>
</dbReference>
<dbReference type="EMBL" id="JBHRZH010000049">
    <property type="protein sequence ID" value="MFC3766107.1"/>
    <property type="molecule type" value="Genomic_DNA"/>
</dbReference>
<dbReference type="Pfam" id="PF13561">
    <property type="entry name" value="adh_short_C2"/>
    <property type="match status" value="1"/>
</dbReference>
<evidence type="ECO:0000313" key="4">
    <source>
        <dbReference type="Proteomes" id="UP001595699"/>
    </source>
</evidence>
<dbReference type="CDD" id="cd05233">
    <property type="entry name" value="SDR_c"/>
    <property type="match status" value="1"/>
</dbReference>
<keyword evidence="4" id="KW-1185">Reference proteome</keyword>
<dbReference type="EC" id="1.1.1.-" evidence="3"/>
<evidence type="ECO:0000313" key="3">
    <source>
        <dbReference type="EMBL" id="MFC3766107.1"/>
    </source>
</evidence>
<keyword evidence="2 3" id="KW-0560">Oxidoreductase</keyword>
<reference evidence="4" key="1">
    <citation type="journal article" date="2019" name="Int. J. Syst. Evol. Microbiol.">
        <title>The Global Catalogue of Microorganisms (GCM) 10K type strain sequencing project: providing services to taxonomists for standard genome sequencing and annotation.</title>
        <authorList>
            <consortium name="The Broad Institute Genomics Platform"/>
            <consortium name="The Broad Institute Genome Sequencing Center for Infectious Disease"/>
            <person name="Wu L."/>
            <person name="Ma J."/>
        </authorList>
    </citation>
    <scope>NUCLEOTIDE SEQUENCE [LARGE SCALE GENOMIC DNA]</scope>
    <source>
        <strain evidence="4">CGMCC 4.7241</strain>
    </source>
</reference>
<dbReference type="InterPro" id="IPR002347">
    <property type="entry name" value="SDR_fam"/>
</dbReference>
<dbReference type="Proteomes" id="UP001595699">
    <property type="component" value="Unassembled WGS sequence"/>
</dbReference>
<sequence length="252" mass="26144">MTLLTNKNAIIYGAGGAIGAAVSEEFAREGARVHLVGRRLSTVEPVASRITAAGGLAEVAEVDALDESAVRLHADEVASRFGTVDVSFSLVSVGDVQGTPIVEMSLRDFERPVHNQVRSLFTTAKAAAPHMIRQRSGVILTFGGLGDPLRDYHIGGFVVGLGAAETMRRQLAAELGKHGVRVVGITTGGLPETLPDAFEGAAEIKESLHEATMTGRAAELSDVAAIAAFAASDKARTVTASTINMTAGAIVN</sequence>
<comment type="similarity">
    <text evidence="1">Belongs to the short-chain dehydrogenases/reductases (SDR) family.</text>
</comment>